<evidence type="ECO:0000313" key="14">
    <source>
        <dbReference type="Proteomes" id="UP001377567"/>
    </source>
</evidence>
<dbReference type="InterPro" id="IPR001138">
    <property type="entry name" value="Zn2Cys6_DnaBD"/>
</dbReference>
<evidence type="ECO:0000313" key="13">
    <source>
        <dbReference type="EMBL" id="GMM55914.1"/>
    </source>
</evidence>
<evidence type="ECO:0000256" key="1">
    <source>
        <dbReference type="ARBA" id="ARBA00004123"/>
    </source>
</evidence>
<evidence type="ECO:0000256" key="3">
    <source>
        <dbReference type="ARBA" id="ARBA00022833"/>
    </source>
</evidence>
<comment type="subcellular location">
    <subcellularLocation>
        <location evidence="1">Nucleus</location>
    </subcellularLocation>
</comment>
<dbReference type="GO" id="GO:0000981">
    <property type="term" value="F:DNA-binding transcription factor activity, RNA polymerase II-specific"/>
    <property type="evidence" value="ECO:0007669"/>
    <property type="project" value="InterPro"/>
</dbReference>
<dbReference type="InterPro" id="IPR005600">
    <property type="entry name" value="Gal4_dimer_dom"/>
</dbReference>
<evidence type="ECO:0000256" key="6">
    <source>
        <dbReference type="ARBA" id="ARBA00023144"/>
    </source>
</evidence>
<dbReference type="Gene3D" id="4.10.240.10">
    <property type="entry name" value="Zn(2)-C6 fungal-type DNA-binding domain"/>
    <property type="match status" value="1"/>
</dbReference>
<keyword evidence="2" id="KW-0479">Metal-binding</keyword>
<organism evidence="13 14">
    <name type="scientific">Maudiozyma humilis</name>
    <name type="common">Sour dough yeast</name>
    <name type="synonym">Kazachstania humilis</name>
    <dbReference type="NCBI Taxonomy" id="51915"/>
    <lineage>
        <taxon>Eukaryota</taxon>
        <taxon>Fungi</taxon>
        <taxon>Dikarya</taxon>
        <taxon>Ascomycota</taxon>
        <taxon>Saccharomycotina</taxon>
        <taxon>Saccharomycetes</taxon>
        <taxon>Saccharomycetales</taxon>
        <taxon>Saccharomycetaceae</taxon>
        <taxon>Maudiozyma</taxon>
    </lineage>
</organism>
<dbReference type="SMART" id="SM00066">
    <property type="entry name" value="GAL4"/>
    <property type="match status" value="1"/>
</dbReference>
<keyword evidence="9" id="KW-0539">Nucleus</keyword>
<dbReference type="CDD" id="cd12148">
    <property type="entry name" value="fungal_TF_MHR"/>
    <property type="match status" value="1"/>
</dbReference>
<dbReference type="AlphaFoldDB" id="A0AAV5RWH2"/>
<dbReference type="SUPFAM" id="SSF57701">
    <property type="entry name" value="Zn2/Cys6 DNA-binding domain"/>
    <property type="match status" value="1"/>
</dbReference>
<sequence length="922" mass="102736">MNFEQACDLCRIKKLKCSKDKPRCAKCVKNNWTCTYSPKVKRSPLTRAHLTEVEARLSLLQNFFSRCYPDKDIETLNFVETPTETPRSTPRPIKVEKLTNTKYALNSPISKPTVPVMSGDLLPTELLHGFDWNDDSSSRIDNGPQGFFGPASSVALLKLHAIDYTEAVNRSRSNSVSNGMQHSVIIDKVQLAKRDTTSRFIQSYFENFHPFNPIIAESEFMEAYNDKSASLHREKWQPLFNIILAIGSWCINGDSTDIDTYYFENCKSYLSSVKTGSLNSLLFLENGTIDLVVILNLVGNYLFFKKKFNSSYQFSGASVRMALSLGLNYNIHIQLPNQAQPQDRAISEINNYKLIQRKMIWWSVISLEQKLNVLIFDRTFTSLNTNTNLFNCMTNDVDLSSITNTNLLFFNNLKLNMHLLDIFNRFLLNSNTKSFDYDQLLKLVNDRDFSELRDEENIPNANDRVFKFLFNSKKFSIKFYLIKKFISTAYSRDESMGKLIQCNNLIVETINGYIEILDSFLHNNESITNALTPLVITSCVEEMFHASILTVLSLLDLELTNQSTFIQQLNKFIEFLNFFNNFKNLKSSSLTRYLHIFTQAIDRFNNRESSNEPQLKVELVSLSPPAFTNSAQIPLNAREATPVSSIDKNIQIQGSANNGVMSVVGSPGLSMDVNHKSYSDLMSLLSNGRHGSNGRINNQLQTTGAGSPFQASKFTVTSPKPQPQMSVPYIPSSMNRGNMGTGSNVTFNIPQSGSSTTAALFPSAIYDGNAIAASSNVVNYPTGLNNDFSAMMNTQSPSKSGSSFGTSLSMPMNNFPMLNSALTAPNGNESNNASSSAIIPQTPSNIQENMWTDATAFNALGVTSGLFNTTTMDDVYNYLFDDDITAGNINSEGTSTAKTSVNTNTNGNMSGPTAPSSDKNTK</sequence>
<evidence type="ECO:0000256" key="7">
    <source>
        <dbReference type="ARBA" id="ARBA00023159"/>
    </source>
</evidence>
<dbReference type="PROSITE" id="PS50048">
    <property type="entry name" value="ZN2_CY6_FUNGAL_2"/>
    <property type="match status" value="1"/>
</dbReference>
<evidence type="ECO:0000256" key="11">
    <source>
        <dbReference type="SAM" id="MobiDB-lite"/>
    </source>
</evidence>
<dbReference type="GO" id="GO:0006351">
    <property type="term" value="P:DNA-templated transcription"/>
    <property type="evidence" value="ECO:0007669"/>
    <property type="project" value="InterPro"/>
</dbReference>
<keyword evidence="3" id="KW-0862">Zinc</keyword>
<evidence type="ECO:0000256" key="5">
    <source>
        <dbReference type="ARBA" id="ARBA00023125"/>
    </source>
</evidence>
<keyword evidence="7" id="KW-0010">Activator</keyword>
<dbReference type="PANTHER" id="PTHR47424:SF3">
    <property type="entry name" value="REGULATORY PROTEIN GAL4"/>
    <property type="match status" value="1"/>
</dbReference>
<evidence type="ECO:0000256" key="8">
    <source>
        <dbReference type="ARBA" id="ARBA00023163"/>
    </source>
</evidence>
<keyword evidence="10" id="KW-0119">Carbohydrate metabolism</keyword>
<dbReference type="Pfam" id="PF03902">
    <property type="entry name" value="Gal4_dimer"/>
    <property type="match status" value="1"/>
</dbReference>
<dbReference type="InterPro" id="IPR007219">
    <property type="entry name" value="XnlR_reg_dom"/>
</dbReference>
<dbReference type="InterPro" id="IPR051127">
    <property type="entry name" value="Fungal_SecMet_Regulators"/>
</dbReference>
<evidence type="ECO:0000256" key="10">
    <source>
        <dbReference type="ARBA" id="ARBA00023277"/>
    </source>
</evidence>
<dbReference type="Pfam" id="PF00172">
    <property type="entry name" value="Zn_clus"/>
    <property type="match status" value="1"/>
</dbReference>
<dbReference type="Proteomes" id="UP001377567">
    <property type="component" value="Unassembled WGS sequence"/>
</dbReference>
<comment type="caution">
    <text evidence="13">The sequence shown here is derived from an EMBL/GenBank/DDBJ whole genome shotgun (WGS) entry which is preliminary data.</text>
</comment>
<evidence type="ECO:0000256" key="9">
    <source>
        <dbReference type="ARBA" id="ARBA00023242"/>
    </source>
</evidence>
<evidence type="ECO:0000259" key="12">
    <source>
        <dbReference type="PROSITE" id="PS50048"/>
    </source>
</evidence>
<dbReference type="PANTHER" id="PTHR47424">
    <property type="entry name" value="REGULATORY PROTEIN GAL4"/>
    <property type="match status" value="1"/>
</dbReference>
<dbReference type="GO" id="GO:0000435">
    <property type="term" value="P:positive regulation of transcription from RNA polymerase II promoter by galactose"/>
    <property type="evidence" value="ECO:0007669"/>
    <property type="project" value="TreeGrafter"/>
</dbReference>
<evidence type="ECO:0000256" key="4">
    <source>
        <dbReference type="ARBA" id="ARBA00023015"/>
    </source>
</evidence>
<keyword evidence="8" id="KW-0804">Transcription</keyword>
<dbReference type="FunFam" id="4.10.240.10:FF:000009">
    <property type="entry name" value="C6 transcription factor (Gal4)"/>
    <property type="match status" value="1"/>
</dbReference>
<name>A0AAV5RWH2_MAUHU</name>
<dbReference type="InterPro" id="IPR036864">
    <property type="entry name" value="Zn2-C6_fun-type_DNA-bd_sf"/>
</dbReference>
<dbReference type="GO" id="GO:0000978">
    <property type="term" value="F:RNA polymerase II cis-regulatory region sequence-specific DNA binding"/>
    <property type="evidence" value="ECO:0007669"/>
    <property type="project" value="TreeGrafter"/>
</dbReference>
<dbReference type="Pfam" id="PF04082">
    <property type="entry name" value="Fungal_trans"/>
    <property type="match status" value="1"/>
</dbReference>
<dbReference type="GO" id="GO:0005634">
    <property type="term" value="C:nucleus"/>
    <property type="evidence" value="ECO:0007669"/>
    <property type="project" value="UniProtKB-SubCell"/>
</dbReference>
<protein>
    <submittedName>
        <fullName evidence="13">Galactose-responsive transcription factor</fullName>
    </submittedName>
</protein>
<keyword evidence="4" id="KW-0805">Transcription regulation</keyword>
<proteinExistence type="predicted"/>
<evidence type="ECO:0000256" key="2">
    <source>
        <dbReference type="ARBA" id="ARBA00022723"/>
    </source>
</evidence>
<accession>A0AAV5RWH2</accession>
<dbReference type="CDD" id="cd00067">
    <property type="entry name" value="GAL4"/>
    <property type="match status" value="1"/>
</dbReference>
<gene>
    <name evidence="13" type="ORF">DAKH74_025300</name>
</gene>
<keyword evidence="6" id="KW-0299">Galactose metabolism</keyword>
<reference evidence="13 14" key="1">
    <citation type="journal article" date="2023" name="Elife">
        <title>Identification of key yeast species and microbe-microbe interactions impacting larval growth of Drosophila in the wild.</title>
        <authorList>
            <person name="Mure A."/>
            <person name="Sugiura Y."/>
            <person name="Maeda R."/>
            <person name="Honda K."/>
            <person name="Sakurai N."/>
            <person name="Takahashi Y."/>
            <person name="Watada M."/>
            <person name="Katoh T."/>
            <person name="Gotoh A."/>
            <person name="Gotoh Y."/>
            <person name="Taniguchi I."/>
            <person name="Nakamura K."/>
            <person name="Hayashi T."/>
            <person name="Katayama T."/>
            <person name="Uemura T."/>
            <person name="Hattori Y."/>
        </authorList>
    </citation>
    <scope>NUCLEOTIDE SEQUENCE [LARGE SCALE GENOMIC DNA]</scope>
    <source>
        <strain evidence="13 14">KH-74</strain>
    </source>
</reference>
<keyword evidence="5" id="KW-0238">DNA-binding</keyword>
<keyword evidence="14" id="KW-1185">Reference proteome</keyword>
<feature type="domain" description="Zn(2)-C6 fungal-type" evidence="12">
    <location>
        <begin position="6"/>
        <end position="36"/>
    </location>
</feature>
<dbReference type="EMBL" id="BTGD01000006">
    <property type="protein sequence ID" value="GMM55914.1"/>
    <property type="molecule type" value="Genomic_DNA"/>
</dbReference>
<feature type="region of interest" description="Disordered" evidence="11">
    <location>
        <begin position="887"/>
        <end position="922"/>
    </location>
</feature>
<dbReference type="GO" id="GO:0006012">
    <property type="term" value="P:galactose metabolic process"/>
    <property type="evidence" value="ECO:0007669"/>
    <property type="project" value="UniProtKB-KW"/>
</dbReference>
<dbReference type="Gene3D" id="1.20.5.170">
    <property type="match status" value="1"/>
</dbReference>
<dbReference type="GO" id="GO:0008270">
    <property type="term" value="F:zinc ion binding"/>
    <property type="evidence" value="ECO:0007669"/>
    <property type="project" value="InterPro"/>
</dbReference>
<dbReference type="PROSITE" id="PS00463">
    <property type="entry name" value="ZN2_CY6_FUNGAL_1"/>
    <property type="match status" value="1"/>
</dbReference>